<keyword evidence="4 7" id="KW-0812">Transmembrane</keyword>
<evidence type="ECO:0000256" key="4">
    <source>
        <dbReference type="ARBA" id="ARBA00022692"/>
    </source>
</evidence>
<evidence type="ECO:0000256" key="6">
    <source>
        <dbReference type="ARBA" id="ARBA00023136"/>
    </source>
</evidence>
<feature type="domain" description="YetF C-terminal" evidence="8">
    <location>
        <begin position="91"/>
        <end position="223"/>
    </location>
</feature>
<dbReference type="Pfam" id="PF04239">
    <property type="entry name" value="DUF421"/>
    <property type="match status" value="1"/>
</dbReference>
<dbReference type="PANTHER" id="PTHR34582">
    <property type="entry name" value="UPF0702 TRANSMEMBRANE PROTEIN YCAP"/>
    <property type="match status" value="1"/>
</dbReference>
<dbReference type="RefSeq" id="WP_379951273.1">
    <property type="nucleotide sequence ID" value="NZ_JBHMAF010000185.1"/>
</dbReference>
<keyword evidence="10" id="KW-1185">Reference proteome</keyword>
<dbReference type="Gene3D" id="3.30.240.20">
    <property type="entry name" value="bsu07140 like domains"/>
    <property type="match status" value="2"/>
</dbReference>
<reference evidence="9 10" key="1">
    <citation type="submission" date="2024-09" db="EMBL/GenBank/DDBJ databases">
        <authorList>
            <person name="Sun Q."/>
            <person name="Mori K."/>
        </authorList>
    </citation>
    <scope>NUCLEOTIDE SEQUENCE [LARGE SCALE GENOMIC DNA]</scope>
    <source>
        <strain evidence="9 10">JCM 11201</strain>
    </source>
</reference>
<proteinExistence type="inferred from homology"/>
<evidence type="ECO:0000259" key="8">
    <source>
        <dbReference type="Pfam" id="PF04239"/>
    </source>
</evidence>
<accession>A0ABV5WK58</accession>
<dbReference type="InterPro" id="IPR023090">
    <property type="entry name" value="UPF0702_alpha/beta_dom_sf"/>
</dbReference>
<feature type="transmembrane region" description="Helical" evidence="7">
    <location>
        <begin position="42"/>
        <end position="62"/>
    </location>
</feature>
<evidence type="ECO:0000256" key="5">
    <source>
        <dbReference type="ARBA" id="ARBA00022989"/>
    </source>
</evidence>
<keyword evidence="3" id="KW-1003">Cell membrane</keyword>
<keyword evidence="6 7" id="KW-0472">Membrane</keyword>
<gene>
    <name evidence="9" type="ORF">ACFFMS_22370</name>
</gene>
<dbReference type="InterPro" id="IPR007353">
    <property type="entry name" value="DUF421"/>
</dbReference>
<dbReference type="PANTHER" id="PTHR34582:SF6">
    <property type="entry name" value="UPF0702 TRANSMEMBRANE PROTEIN YCAP"/>
    <property type="match status" value="1"/>
</dbReference>
<evidence type="ECO:0000313" key="10">
    <source>
        <dbReference type="Proteomes" id="UP001589609"/>
    </source>
</evidence>
<sequence length="234" mass="26140">MEHILGSVEQLSIGGYVVRTIIVGVVSYFMTKFLPRRSGGQYSAFDFTFFWLMGGLAVSPLAASEIPIKNMLVAVFTVYMWHYIHSYLVVKSRRIAKLIVGRPSILIENGTIVREKMKRNLFNIEMLMSQMRLMRAANPNQVSYAVLETNGQLSVLKKSSAQPVTPSDLNVPISKTIMPVVLINDGKVIHENLNGIGWNVEKLQEELGKKGVLKLESVYLATIDAVGALYYSIK</sequence>
<keyword evidence="5 7" id="KW-1133">Transmembrane helix</keyword>
<organism evidence="9 10">
    <name type="scientific">Ectobacillus funiculus</name>
    <dbReference type="NCBI Taxonomy" id="137993"/>
    <lineage>
        <taxon>Bacteria</taxon>
        <taxon>Bacillati</taxon>
        <taxon>Bacillota</taxon>
        <taxon>Bacilli</taxon>
        <taxon>Bacillales</taxon>
        <taxon>Bacillaceae</taxon>
        <taxon>Ectobacillus</taxon>
    </lineage>
</organism>
<comment type="caution">
    <text evidence="9">The sequence shown here is derived from an EMBL/GenBank/DDBJ whole genome shotgun (WGS) entry which is preliminary data.</text>
</comment>
<name>A0ABV5WK58_9BACI</name>
<protein>
    <submittedName>
        <fullName evidence="9">YetF domain-containing protein</fullName>
    </submittedName>
</protein>
<comment type="similarity">
    <text evidence="2">Belongs to the UPF0702 family.</text>
</comment>
<feature type="transmembrane region" description="Helical" evidence="7">
    <location>
        <begin position="68"/>
        <end position="90"/>
    </location>
</feature>
<evidence type="ECO:0000256" key="7">
    <source>
        <dbReference type="SAM" id="Phobius"/>
    </source>
</evidence>
<evidence type="ECO:0000313" key="9">
    <source>
        <dbReference type="EMBL" id="MFB9761014.1"/>
    </source>
</evidence>
<feature type="transmembrane region" description="Helical" evidence="7">
    <location>
        <begin position="12"/>
        <end position="30"/>
    </location>
</feature>
<comment type="subcellular location">
    <subcellularLocation>
        <location evidence="1">Cell membrane</location>
        <topology evidence="1">Multi-pass membrane protein</topology>
    </subcellularLocation>
</comment>
<dbReference type="EMBL" id="JBHMAF010000185">
    <property type="protein sequence ID" value="MFB9761014.1"/>
    <property type="molecule type" value="Genomic_DNA"/>
</dbReference>
<evidence type="ECO:0000256" key="1">
    <source>
        <dbReference type="ARBA" id="ARBA00004651"/>
    </source>
</evidence>
<dbReference type="Proteomes" id="UP001589609">
    <property type="component" value="Unassembled WGS sequence"/>
</dbReference>
<evidence type="ECO:0000256" key="3">
    <source>
        <dbReference type="ARBA" id="ARBA00022475"/>
    </source>
</evidence>
<evidence type="ECO:0000256" key="2">
    <source>
        <dbReference type="ARBA" id="ARBA00006448"/>
    </source>
</evidence>